<feature type="transmembrane region" description="Helical" evidence="6">
    <location>
        <begin position="201"/>
        <end position="221"/>
    </location>
</feature>
<dbReference type="PANTHER" id="PTHR23502:SF184">
    <property type="entry name" value="MAJOR FACILITATOR SUPERFAMILY (MFS) PROFILE DOMAIN-CONTAINING PROTEIN"/>
    <property type="match status" value="1"/>
</dbReference>
<feature type="domain" description="Major facilitator superfamily (MFS) profile" evidence="7">
    <location>
        <begin position="78"/>
        <end position="509"/>
    </location>
</feature>
<feature type="compositionally biased region" description="Basic and acidic residues" evidence="5">
    <location>
        <begin position="550"/>
        <end position="572"/>
    </location>
</feature>
<accession>A0A2N8U5S9</accession>
<reference evidence="8 9" key="1">
    <citation type="submission" date="2017-02" db="EMBL/GenBank/DDBJ databases">
        <authorList>
            <person name="Peterson S.W."/>
        </authorList>
    </citation>
    <scope>NUCLEOTIDE SEQUENCE [LARGE SCALE GENOMIC DNA]</scope>
    <source>
        <strain evidence="8 9">SRS1_H2-8</strain>
    </source>
</reference>
<proteinExistence type="predicted"/>
<feature type="transmembrane region" description="Helical" evidence="6">
    <location>
        <begin position="414"/>
        <end position="435"/>
    </location>
</feature>
<sequence length="606" mass="65324">MSSNLSKEQTPTAADAVADADQHSLAKTPYRLYVTPFSKIVQHQYAGSGTKEDPYLVEWLSQDPENPQTWSSLYKWLQTLQVAVATLSVALASSAYSGAVESIAVQFRPPKEIIITLGVSLFVLGFAFGPLFWAPFSEVVGRRNLFIFTSSAFTLWQAVSVASPNMASLLVFRFLAGFFGSSPLVNTGGTLADMFAAKQRGLAMAIFASAPFLGPALGPIIGGFLGETHGWKWVIGFLAIFSGVITVIAVFTMPETYAPVLLRWRAEKLAKVTGSAYICKLDKGRDLRLTTQFKGALLRPWLLLFYEPIVMLLSIYIAIIYGILYSLFGAFPIVFQRLRGWSPGIGGLAFLGVLVGMLSALVWIIFVENPKYVRVHNKHNGFAPPETRLVPAMIGSVAIVVGLAIFAATDSPDVHWIAPIIGGAPFGLGMVMIFLSCMGYLTDSYLIYAASVLASNSVIRSLFGFAFPLFTPSLYSIGGKNGIHWGPAVGGLLALLCLPFPFVFYKYGASIRAECKYASEASRMLEQMIALSQQQQAAAKPASADDDLEKAEAADATRVGSREDDAEHKPAEAARTSVDLAASTRAHTPHHGSFNASSDGSHAAGR</sequence>
<feature type="transmembrane region" description="Helical" evidence="6">
    <location>
        <begin position="388"/>
        <end position="408"/>
    </location>
</feature>
<evidence type="ECO:0000256" key="6">
    <source>
        <dbReference type="SAM" id="Phobius"/>
    </source>
</evidence>
<evidence type="ECO:0000256" key="4">
    <source>
        <dbReference type="ARBA" id="ARBA00023136"/>
    </source>
</evidence>
<evidence type="ECO:0000256" key="1">
    <source>
        <dbReference type="ARBA" id="ARBA00004141"/>
    </source>
</evidence>
<dbReference type="GO" id="GO:0022857">
    <property type="term" value="F:transmembrane transporter activity"/>
    <property type="evidence" value="ECO:0007669"/>
    <property type="project" value="InterPro"/>
</dbReference>
<feature type="transmembrane region" description="Helical" evidence="6">
    <location>
        <begin position="233"/>
        <end position="253"/>
    </location>
</feature>
<keyword evidence="4 6" id="KW-0472">Membrane</keyword>
<feature type="transmembrane region" description="Helical" evidence="6">
    <location>
        <begin position="344"/>
        <end position="367"/>
    </location>
</feature>
<dbReference type="PROSITE" id="PS50850">
    <property type="entry name" value="MFS"/>
    <property type="match status" value="1"/>
</dbReference>
<evidence type="ECO:0000256" key="3">
    <source>
        <dbReference type="ARBA" id="ARBA00022989"/>
    </source>
</evidence>
<dbReference type="Pfam" id="PF07690">
    <property type="entry name" value="MFS_1"/>
    <property type="match status" value="1"/>
</dbReference>
<feature type="transmembrane region" description="Helical" evidence="6">
    <location>
        <begin position="113"/>
        <end position="133"/>
    </location>
</feature>
<organism evidence="8 9">
    <name type="scientific">Sporisorium reilianum f. sp. reilianum</name>
    <dbReference type="NCBI Taxonomy" id="72559"/>
    <lineage>
        <taxon>Eukaryota</taxon>
        <taxon>Fungi</taxon>
        <taxon>Dikarya</taxon>
        <taxon>Basidiomycota</taxon>
        <taxon>Ustilaginomycotina</taxon>
        <taxon>Ustilaginomycetes</taxon>
        <taxon>Ustilaginales</taxon>
        <taxon>Ustilaginaceae</taxon>
        <taxon>Sporisorium</taxon>
    </lineage>
</organism>
<keyword evidence="3 6" id="KW-1133">Transmembrane helix</keyword>
<feature type="transmembrane region" description="Helical" evidence="6">
    <location>
        <begin position="482"/>
        <end position="504"/>
    </location>
</feature>
<evidence type="ECO:0000313" key="9">
    <source>
        <dbReference type="Proteomes" id="UP000239563"/>
    </source>
</evidence>
<feature type="region of interest" description="Disordered" evidence="5">
    <location>
        <begin position="540"/>
        <end position="606"/>
    </location>
</feature>
<gene>
    <name evidence="8" type="ORF">SRS1_06403</name>
</gene>
<feature type="compositionally biased region" description="Polar residues" evidence="5">
    <location>
        <begin position="1"/>
        <end position="12"/>
    </location>
</feature>
<dbReference type="GO" id="GO:0005886">
    <property type="term" value="C:plasma membrane"/>
    <property type="evidence" value="ECO:0007669"/>
    <property type="project" value="TreeGrafter"/>
</dbReference>
<evidence type="ECO:0000259" key="7">
    <source>
        <dbReference type="PROSITE" id="PS50850"/>
    </source>
</evidence>
<dbReference type="AlphaFoldDB" id="A0A2N8U5S9"/>
<feature type="region of interest" description="Disordered" evidence="5">
    <location>
        <begin position="1"/>
        <end position="20"/>
    </location>
</feature>
<keyword evidence="2 6" id="KW-0812">Transmembrane</keyword>
<dbReference type="InterPro" id="IPR036259">
    <property type="entry name" value="MFS_trans_sf"/>
</dbReference>
<feature type="transmembrane region" description="Helical" evidence="6">
    <location>
        <begin position="301"/>
        <end position="324"/>
    </location>
</feature>
<evidence type="ECO:0000256" key="2">
    <source>
        <dbReference type="ARBA" id="ARBA00022692"/>
    </source>
</evidence>
<dbReference type="InterPro" id="IPR011701">
    <property type="entry name" value="MFS"/>
</dbReference>
<dbReference type="CDD" id="cd17323">
    <property type="entry name" value="MFS_Tpo1_MDR_like"/>
    <property type="match status" value="1"/>
</dbReference>
<dbReference type="Proteomes" id="UP000239563">
    <property type="component" value="Chromosome I"/>
</dbReference>
<dbReference type="PANTHER" id="PTHR23502">
    <property type="entry name" value="MAJOR FACILITATOR SUPERFAMILY"/>
    <property type="match status" value="1"/>
</dbReference>
<dbReference type="EMBL" id="LT795054">
    <property type="protein sequence ID" value="SJX60050.1"/>
    <property type="molecule type" value="Genomic_DNA"/>
</dbReference>
<protein>
    <recommendedName>
        <fullName evidence="7">Major facilitator superfamily (MFS) profile domain-containing protein</fullName>
    </recommendedName>
</protein>
<evidence type="ECO:0000256" key="5">
    <source>
        <dbReference type="SAM" id="MobiDB-lite"/>
    </source>
</evidence>
<dbReference type="Gene3D" id="1.20.1250.20">
    <property type="entry name" value="MFS general substrate transporter like domains"/>
    <property type="match status" value="1"/>
</dbReference>
<dbReference type="FunFam" id="1.20.1250.20:FF:000011">
    <property type="entry name" value="MFS multidrug transporter, putative"/>
    <property type="match status" value="1"/>
</dbReference>
<name>A0A2N8U5S9_9BASI</name>
<evidence type="ECO:0000313" key="8">
    <source>
        <dbReference type="EMBL" id="SJX60050.1"/>
    </source>
</evidence>
<dbReference type="SUPFAM" id="SSF103473">
    <property type="entry name" value="MFS general substrate transporter"/>
    <property type="match status" value="1"/>
</dbReference>
<comment type="subcellular location">
    <subcellularLocation>
        <location evidence="1">Membrane</location>
        <topology evidence="1">Multi-pass membrane protein</topology>
    </subcellularLocation>
</comment>
<dbReference type="InterPro" id="IPR020846">
    <property type="entry name" value="MFS_dom"/>
</dbReference>
<feature type="transmembrane region" description="Helical" evidence="6">
    <location>
        <begin position="169"/>
        <end position="189"/>
    </location>
</feature>
<feature type="transmembrane region" description="Helical" evidence="6">
    <location>
        <begin position="447"/>
        <end position="470"/>
    </location>
</feature>